<dbReference type="AlphaFoldDB" id="A0A3M0KZV9"/>
<protein>
    <submittedName>
        <fullName evidence="1">Uncharacterized protein</fullName>
    </submittedName>
</protein>
<accession>A0A3M0KZV9</accession>
<sequence>MRLFCPTARCCKHDKPKEDLRKQLKEATKAIEKAKKPAGPERDGFDGWTIRWVRNWLAGCTRRVAVNGSMSKWRPVTSAAPWGWHQDLVLFNMDAGTESTLSSLADDINLCGGVDTVEGRDGEDRVLGRP</sequence>
<dbReference type="STRING" id="333673.A0A3M0KZV9"/>
<gene>
    <name evidence="1" type="ORF">DUI87_04704</name>
</gene>
<comment type="caution">
    <text evidence="1">The sequence shown here is derived from an EMBL/GenBank/DDBJ whole genome shotgun (WGS) entry which is preliminary data.</text>
</comment>
<keyword evidence="2" id="KW-1185">Reference proteome</keyword>
<organism evidence="1 2">
    <name type="scientific">Hirundo rustica rustica</name>
    <dbReference type="NCBI Taxonomy" id="333673"/>
    <lineage>
        <taxon>Eukaryota</taxon>
        <taxon>Metazoa</taxon>
        <taxon>Chordata</taxon>
        <taxon>Craniata</taxon>
        <taxon>Vertebrata</taxon>
        <taxon>Euteleostomi</taxon>
        <taxon>Archelosauria</taxon>
        <taxon>Archosauria</taxon>
        <taxon>Dinosauria</taxon>
        <taxon>Saurischia</taxon>
        <taxon>Theropoda</taxon>
        <taxon>Coelurosauria</taxon>
        <taxon>Aves</taxon>
        <taxon>Neognathae</taxon>
        <taxon>Neoaves</taxon>
        <taxon>Telluraves</taxon>
        <taxon>Australaves</taxon>
        <taxon>Passeriformes</taxon>
        <taxon>Sylvioidea</taxon>
        <taxon>Hirundinidae</taxon>
        <taxon>Hirundo</taxon>
    </lineage>
</organism>
<reference evidence="1 2" key="1">
    <citation type="submission" date="2018-07" db="EMBL/GenBank/DDBJ databases">
        <title>A high quality draft genome assembly of the barn swallow (H. rustica rustica).</title>
        <authorList>
            <person name="Formenti G."/>
            <person name="Chiara M."/>
            <person name="Poveda L."/>
            <person name="Francoijs K.-J."/>
            <person name="Bonisoli-Alquati A."/>
            <person name="Canova L."/>
            <person name="Gianfranceschi L."/>
            <person name="Horner D.S."/>
            <person name="Saino N."/>
        </authorList>
    </citation>
    <scope>NUCLEOTIDE SEQUENCE [LARGE SCALE GENOMIC DNA]</scope>
    <source>
        <strain evidence="1">Chelidonia</strain>
        <tissue evidence="1">Blood</tissue>
    </source>
</reference>
<dbReference type="Proteomes" id="UP000269221">
    <property type="component" value="Unassembled WGS sequence"/>
</dbReference>
<dbReference type="EMBL" id="QRBI01000096">
    <property type="protein sequence ID" value="RMC18808.1"/>
    <property type="molecule type" value="Genomic_DNA"/>
</dbReference>
<evidence type="ECO:0000313" key="2">
    <source>
        <dbReference type="Proteomes" id="UP000269221"/>
    </source>
</evidence>
<proteinExistence type="predicted"/>
<evidence type="ECO:0000313" key="1">
    <source>
        <dbReference type="EMBL" id="RMC18808.1"/>
    </source>
</evidence>
<name>A0A3M0KZV9_HIRRU</name>